<keyword evidence="10" id="KW-1003">Cell membrane</keyword>
<evidence type="ECO:0000256" key="32">
    <source>
        <dbReference type="ARBA" id="ARBA00044635"/>
    </source>
</evidence>
<keyword evidence="26" id="KW-0968">Cytoplasmic vesicle</keyword>
<evidence type="ECO:0000256" key="27">
    <source>
        <dbReference type="ARBA" id="ARBA00024167"/>
    </source>
</evidence>
<evidence type="ECO:0000256" key="15">
    <source>
        <dbReference type="ARBA" id="ARBA00022826"/>
    </source>
</evidence>
<keyword evidence="21 36" id="KW-0472">Membrane</keyword>
<comment type="catalytic activity">
    <reaction evidence="1">
        <text>NH4(+)(in) = NH4(+)(out)</text>
        <dbReference type="Rhea" id="RHEA:28747"/>
        <dbReference type="ChEBI" id="CHEBI:28938"/>
    </reaction>
</comment>
<feature type="domain" description="Potassium channel" evidence="39">
    <location>
        <begin position="89"/>
        <end position="143"/>
    </location>
</feature>
<dbReference type="InterPro" id="IPR005408">
    <property type="entry name" value="2pore_dom_K_chnl_TWIK"/>
</dbReference>
<evidence type="ECO:0000256" key="35">
    <source>
        <dbReference type="ARBA" id="ARBA00046361"/>
    </source>
</evidence>
<comment type="similarity">
    <text evidence="8 37">Belongs to the two pore domain potassium channel (TC 1.A.1.8) family.</text>
</comment>
<keyword evidence="14" id="KW-0967">Endosome</keyword>
<dbReference type="Gene3D" id="1.10.287.70">
    <property type="match status" value="1"/>
</dbReference>
<feature type="transmembrane region" description="Helical" evidence="38">
    <location>
        <begin position="12"/>
        <end position="33"/>
    </location>
</feature>
<keyword evidence="15 36" id="KW-0631">Potassium channel</keyword>
<dbReference type="PANTHER" id="PTHR11003">
    <property type="entry name" value="POTASSIUM CHANNEL, SUBFAMILY K"/>
    <property type="match status" value="1"/>
</dbReference>
<comment type="catalytic activity">
    <reaction evidence="32">
        <text>Li(+)(in) = Li(+)(out)</text>
        <dbReference type="Rhea" id="RHEA:78551"/>
        <dbReference type="ChEBI" id="CHEBI:49713"/>
    </reaction>
</comment>
<keyword evidence="17 36" id="KW-0630">Potassium</keyword>
<dbReference type="GO" id="GO:0034220">
    <property type="term" value="P:monoatomic ion transmembrane transport"/>
    <property type="evidence" value="ECO:0007669"/>
    <property type="project" value="UniProtKB-KW"/>
</dbReference>
<dbReference type="PRINTS" id="PR01096">
    <property type="entry name" value="TWIK1CHANNEL"/>
</dbReference>
<evidence type="ECO:0000256" key="36">
    <source>
        <dbReference type="PIRNR" id="PIRNR038061"/>
    </source>
</evidence>
<protein>
    <recommendedName>
        <fullName evidence="36">Potassium channel subfamily K member</fullName>
    </recommendedName>
</protein>
<dbReference type="PRINTS" id="PR01333">
    <property type="entry name" value="2POREKCHANEL"/>
</dbReference>
<dbReference type="Proteomes" id="UP000694871">
    <property type="component" value="Unplaced"/>
</dbReference>
<keyword evidence="18 38" id="KW-1133">Transmembrane helix</keyword>
<gene>
    <name evidence="41" type="primary">KCNK7</name>
</gene>
<evidence type="ECO:0000313" key="41">
    <source>
        <dbReference type="RefSeq" id="XP_015279399.1"/>
    </source>
</evidence>
<evidence type="ECO:0000256" key="17">
    <source>
        <dbReference type="ARBA" id="ARBA00022958"/>
    </source>
</evidence>
<evidence type="ECO:0000256" key="23">
    <source>
        <dbReference type="ARBA" id="ARBA00023180"/>
    </source>
</evidence>
<name>A0ABM1L0B2_GEKJA</name>
<evidence type="ECO:0000256" key="25">
    <source>
        <dbReference type="ARBA" id="ARBA00023303"/>
    </source>
</evidence>
<keyword evidence="19" id="KW-0770">Synapse</keyword>
<evidence type="ECO:0000259" key="39">
    <source>
        <dbReference type="Pfam" id="PF07885"/>
    </source>
</evidence>
<feature type="transmembrane region" description="Helical" evidence="38">
    <location>
        <begin position="202"/>
        <end position="222"/>
    </location>
</feature>
<reference evidence="41" key="1">
    <citation type="submission" date="2025-08" db="UniProtKB">
        <authorList>
            <consortium name="RefSeq"/>
        </authorList>
    </citation>
    <scope>IDENTIFICATION</scope>
</reference>
<evidence type="ECO:0000256" key="22">
    <source>
        <dbReference type="ARBA" id="ARBA00023157"/>
    </source>
</evidence>
<comment type="subcellular location">
    <subcellularLocation>
        <location evidence="3">Apical cell membrane</location>
    </subcellularLocation>
    <subcellularLocation>
        <location evidence="7">Cell membrane</location>
        <topology evidence="7">Multi-pass membrane protein</topology>
    </subcellularLocation>
    <subcellularLocation>
        <location evidence="4">Cell projection</location>
        <location evidence="4">Dendrite</location>
    </subcellularLocation>
    <subcellularLocation>
        <location evidence="6">Cytoplasmic vesicle</location>
    </subcellularLocation>
    <subcellularLocation>
        <location evidence="5">Perikaryon</location>
    </subcellularLocation>
    <subcellularLocation>
        <location evidence="2">Recycling endosome</location>
    </subcellularLocation>
    <subcellularLocation>
        <location evidence="28">Synaptic cell membrane</location>
    </subcellularLocation>
</comment>
<evidence type="ECO:0000256" key="9">
    <source>
        <dbReference type="ARBA" id="ARBA00022448"/>
    </source>
</evidence>
<evidence type="ECO:0000256" key="7">
    <source>
        <dbReference type="ARBA" id="ARBA00004651"/>
    </source>
</evidence>
<evidence type="ECO:0000256" key="26">
    <source>
        <dbReference type="ARBA" id="ARBA00023329"/>
    </source>
</evidence>
<evidence type="ECO:0000256" key="5">
    <source>
        <dbReference type="ARBA" id="ARBA00004484"/>
    </source>
</evidence>
<keyword evidence="40" id="KW-1185">Reference proteome</keyword>
<keyword evidence="24" id="KW-0966">Cell projection</keyword>
<evidence type="ECO:0000256" key="30">
    <source>
        <dbReference type="ARBA" id="ARBA00036239"/>
    </source>
</evidence>
<feature type="transmembrane region" description="Helical" evidence="38">
    <location>
        <begin position="125"/>
        <end position="150"/>
    </location>
</feature>
<keyword evidence="16" id="KW-0832">Ubl conjugation</keyword>
<evidence type="ECO:0000256" key="37">
    <source>
        <dbReference type="RuleBase" id="RU003857"/>
    </source>
</evidence>
<evidence type="ECO:0000256" key="6">
    <source>
        <dbReference type="ARBA" id="ARBA00004541"/>
    </source>
</evidence>
<keyword evidence="25 37" id="KW-0407">Ion channel</keyword>
<comment type="catalytic activity">
    <reaction evidence="27">
        <text>chloride(in) = chloride(out)</text>
        <dbReference type="Rhea" id="RHEA:29823"/>
        <dbReference type="ChEBI" id="CHEBI:17996"/>
    </reaction>
</comment>
<keyword evidence="20 36" id="KW-0406">Ion transport</keyword>
<dbReference type="PIRSF" id="PIRSF038061">
    <property type="entry name" value="K_channel_subfamily_K_type"/>
    <property type="match status" value="1"/>
</dbReference>
<evidence type="ECO:0000256" key="16">
    <source>
        <dbReference type="ARBA" id="ARBA00022843"/>
    </source>
</evidence>
<keyword evidence="23" id="KW-0325">Glycoprotein</keyword>
<dbReference type="RefSeq" id="XP_015279399.1">
    <property type="nucleotide sequence ID" value="XM_015423913.1"/>
</dbReference>
<dbReference type="InterPro" id="IPR001779">
    <property type="entry name" value="2pore_dom_K_chnl_TWIK1"/>
</dbReference>
<evidence type="ECO:0000256" key="20">
    <source>
        <dbReference type="ARBA" id="ARBA00023065"/>
    </source>
</evidence>
<feature type="transmembrane region" description="Helical" evidence="38">
    <location>
        <begin position="171"/>
        <end position="196"/>
    </location>
</feature>
<comment type="catalytic activity">
    <reaction evidence="29">
        <text>K(+)(in) = K(+)(out)</text>
        <dbReference type="Rhea" id="RHEA:29463"/>
        <dbReference type="ChEBI" id="CHEBI:29103"/>
    </reaction>
</comment>
<evidence type="ECO:0000313" key="40">
    <source>
        <dbReference type="Proteomes" id="UP000694871"/>
    </source>
</evidence>
<dbReference type="Pfam" id="PF07885">
    <property type="entry name" value="Ion_trans_2"/>
    <property type="match status" value="2"/>
</dbReference>
<comment type="subunit">
    <text evidence="35">Homodimer; disulfide-linked. Heterodimer with KCNK2; disulfide-linked. In astrocytes, forms mostly heterodimeric potassium channels with KCNK2, with only a minor proportion of functional channels containing homodimeric KCNK1. Interacts with KCNK3 and KCNK9, forming functional heterodimeric channels. Interacts with GNG4. Identified in a complex with PSD and ARF6; interacts only with PSD that is bound to ARF6. Interacts with UBE2I.</text>
</comment>
<dbReference type="PANTHER" id="PTHR11003:SF31">
    <property type="entry name" value="POTASSIUM CHANNEL SUBFAMILY K MEMBER 7"/>
    <property type="match status" value="1"/>
</dbReference>
<keyword evidence="13 37" id="KW-0812">Transmembrane</keyword>
<evidence type="ECO:0000256" key="29">
    <source>
        <dbReference type="ARBA" id="ARBA00034430"/>
    </source>
</evidence>
<dbReference type="GeneID" id="107121071"/>
<dbReference type="InterPro" id="IPR013099">
    <property type="entry name" value="K_chnl_dom"/>
</dbReference>
<comment type="catalytic activity">
    <reaction evidence="33">
        <text>Rb(+)(in) = Rb(+)(out)</text>
        <dbReference type="Rhea" id="RHEA:78547"/>
        <dbReference type="ChEBI" id="CHEBI:49847"/>
    </reaction>
</comment>
<evidence type="ECO:0000256" key="38">
    <source>
        <dbReference type="SAM" id="Phobius"/>
    </source>
</evidence>
<evidence type="ECO:0000256" key="24">
    <source>
        <dbReference type="ARBA" id="ARBA00023273"/>
    </source>
</evidence>
<evidence type="ECO:0000256" key="11">
    <source>
        <dbReference type="ARBA" id="ARBA00022499"/>
    </source>
</evidence>
<evidence type="ECO:0000256" key="10">
    <source>
        <dbReference type="ARBA" id="ARBA00022475"/>
    </source>
</evidence>
<evidence type="ECO:0000256" key="8">
    <source>
        <dbReference type="ARBA" id="ARBA00006666"/>
    </source>
</evidence>
<dbReference type="InterPro" id="IPR003280">
    <property type="entry name" value="2pore_dom_K_chnl"/>
</dbReference>
<evidence type="ECO:0000256" key="13">
    <source>
        <dbReference type="ARBA" id="ARBA00022692"/>
    </source>
</evidence>
<evidence type="ECO:0000256" key="34">
    <source>
        <dbReference type="ARBA" id="ARBA00044691"/>
    </source>
</evidence>
<sequence>MELGGVPRPWRYGLLLGAYLLFLLLGAGVLVALEGAPEEALRRELRAARARLLHEYRACLSAPRLERLLERLVAAGNYGVSGLGNVSGDENWEFTSALFFTASVLTTTGYGHTVPLSDGGKIFCVLYSLLGIPMTLLLLGCLLQHLLPFVSYRPVQYIHTRWGFSLARVALAHATGLGLTTLGLFILIPAVCFWALEGDWNFLQSVYFCFISLSTIGLGDYVPKGSSQPPLHELYELSITCYLLVGLLAMLLTLETAYRLREVRAFIHFFAPARDSPREDDDHVEILARDQFALATVSTISPPDRPTERGPT</sequence>
<keyword evidence="11" id="KW-1017">Isopeptide bond</keyword>
<dbReference type="SUPFAM" id="SSF81324">
    <property type="entry name" value="Voltage-gated potassium channels"/>
    <property type="match status" value="2"/>
</dbReference>
<evidence type="ECO:0000256" key="28">
    <source>
        <dbReference type="ARBA" id="ARBA00034109"/>
    </source>
</evidence>
<feature type="transmembrane region" description="Helical" evidence="38">
    <location>
        <begin position="234"/>
        <end position="254"/>
    </location>
</feature>
<evidence type="ECO:0000256" key="19">
    <source>
        <dbReference type="ARBA" id="ARBA00023018"/>
    </source>
</evidence>
<evidence type="ECO:0000256" key="33">
    <source>
        <dbReference type="ARBA" id="ARBA00044657"/>
    </source>
</evidence>
<evidence type="ECO:0000256" key="4">
    <source>
        <dbReference type="ARBA" id="ARBA00004279"/>
    </source>
</evidence>
<comment type="catalytic activity">
    <reaction evidence="30">
        <text>Na(+)(in) = Na(+)(out)</text>
        <dbReference type="Rhea" id="RHEA:34963"/>
        <dbReference type="ChEBI" id="CHEBI:29101"/>
    </reaction>
</comment>
<evidence type="ECO:0000256" key="12">
    <source>
        <dbReference type="ARBA" id="ARBA00022538"/>
    </source>
</evidence>
<keyword evidence="9 36" id="KW-0813">Transport</keyword>
<evidence type="ECO:0000256" key="2">
    <source>
        <dbReference type="ARBA" id="ARBA00004172"/>
    </source>
</evidence>
<proteinExistence type="inferred from homology"/>
<evidence type="ECO:0000256" key="31">
    <source>
        <dbReference type="ARBA" id="ARBA00036683"/>
    </source>
</evidence>
<keyword evidence="22" id="KW-1015">Disulfide bond</keyword>
<evidence type="ECO:0000256" key="1">
    <source>
        <dbReference type="ARBA" id="ARBA00000309"/>
    </source>
</evidence>
<feature type="domain" description="Potassium channel" evidence="39">
    <location>
        <begin position="184"/>
        <end position="256"/>
    </location>
</feature>
<comment type="catalytic activity">
    <reaction evidence="34">
        <text>Cs(+)(in) = Cs(+)(out)</text>
        <dbReference type="Rhea" id="RHEA:78555"/>
        <dbReference type="ChEBI" id="CHEBI:49547"/>
    </reaction>
</comment>
<comment type="catalytic activity">
    <reaction evidence="31">
        <text>L-glutamate(out) = L-glutamate(in)</text>
        <dbReference type="Rhea" id="RHEA:66336"/>
        <dbReference type="ChEBI" id="CHEBI:29985"/>
    </reaction>
</comment>
<accession>A0ABM1L0B2</accession>
<keyword evidence="12 36" id="KW-0633">Potassium transport</keyword>
<organism evidence="40 41">
    <name type="scientific">Gekko japonicus</name>
    <name type="common">Schlegel's Japanese gecko</name>
    <dbReference type="NCBI Taxonomy" id="146911"/>
    <lineage>
        <taxon>Eukaryota</taxon>
        <taxon>Metazoa</taxon>
        <taxon>Chordata</taxon>
        <taxon>Craniata</taxon>
        <taxon>Vertebrata</taxon>
        <taxon>Euteleostomi</taxon>
        <taxon>Lepidosauria</taxon>
        <taxon>Squamata</taxon>
        <taxon>Bifurcata</taxon>
        <taxon>Gekkota</taxon>
        <taxon>Gekkonidae</taxon>
        <taxon>Gekkoninae</taxon>
        <taxon>Gekko</taxon>
    </lineage>
</organism>
<evidence type="ECO:0000256" key="14">
    <source>
        <dbReference type="ARBA" id="ARBA00022753"/>
    </source>
</evidence>
<dbReference type="InterPro" id="IPR003092">
    <property type="entry name" value="2pore_dom_K_chnl_TASK"/>
</dbReference>
<evidence type="ECO:0000256" key="18">
    <source>
        <dbReference type="ARBA" id="ARBA00022989"/>
    </source>
</evidence>
<evidence type="ECO:0000256" key="21">
    <source>
        <dbReference type="ARBA" id="ARBA00023136"/>
    </source>
</evidence>
<evidence type="ECO:0000256" key="3">
    <source>
        <dbReference type="ARBA" id="ARBA00004221"/>
    </source>
</evidence>
<dbReference type="PRINTS" id="PR01586">
    <property type="entry name" value="TWIKCHANNEL"/>
</dbReference>